<evidence type="ECO:0000313" key="5">
    <source>
        <dbReference type="Proteomes" id="UP000605568"/>
    </source>
</evidence>
<dbReference type="Pfam" id="PF01740">
    <property type="entry name" value="STAS"/>
    <property type="match status" value="1"/>
</dbReference>
<dbReference type="EMBL" id="BNAR01000004">
    <property type="protein sequence ID" value="GHH38952.1"/>
    <property type="molecule type" value="Genomic_DNA"/>
</dbReference>
<protein>
    <recommendedName>
        <fullName evidence="2">Anti-sigma factor antagonist</fullName>
    </recommendedName>
</protein>
<dbReference type="PROSITE" id="PS50801">
    <property type="entry name" value="STAS"/>
    <property type="match status" value="1"/>
</dbReference>
<dbReference type="NCBIfam" id="TIGR00377">
    <property type="entry name" value="ant_ant_sig"/>
    <property type="match status" value="1"/>
</dbReference>
<evidence type="ECO:0000313" key="4">
    <source>
        <dbReference type="EMBL" id="GHH38952.1"/>
    </source>
</evidence>
<name>A0ABQ3MEZ9_9PSEU</name>
<feature type="domain" description="STAS" evidence="3">
    <location>
        <begin position="16"/>
        <end position="114"/>
    </location>
</feature>
<dbReference type="Proteomes" id="UP000605568">
    <property type="component" value="Unassembled WGS sequence"/>
</dbReference>
<sequence length="116" mass="12522">MTDQASIATLEPHPTGSHVLRIAGELDFHTSPQVWRVLDGVDFSTGLVIDATGVTYCDSTGISVFVMAYKRAQAADSPFGLAGFNDEMMRLFRVIGLDDVLPFYGTVEDAIGGHRS</sequence>
<proteinExistence type="inferred from homology"/>
<dbReference type="RefSeq" id="WP_191298504.1">
    <property type="nucleotide sequence ID" value="NZ_BNAR01000004.1"/>
</dbReference>
<dbReference type="InterPro" id="IPR036513">
    <property type="entry name" value="STAS_dom_sf"/>
</dbReference>
<evidence type="ECO:0000256" key="1">
    <source>
        <dbReference type="ARBA" id="ARBA00009013"/>
    </source>
</evidence>
<dbReference type="PANTHER" id="PTHR33495:SF2">
    <property type="entry name" value="ANTI-SIGMA FACTOR ANTAGONIST TM_1081-RELATED"/>
    <property type="match status" value="1"/>
</dbReference>
<organism evidence="4 5">
    <name type="scientific">Lentzea cavernae</name>
    <dbReference type="NCBI Taxonomy" id="2020703"/>
    <lineage>
        <taxon>Bacteria</taxon>
        <taxon>Bacillati</taxon>
        <taxon>Actinomycetota</taxon>
        <taxon>Actinomycetes</taxon>
        <taxon>Pseudonocardiales</taxon>
        <taxon>Pseudonocardiaceae</taxon>
        <taxon>Lentzea</taxon>
    </lineage>
</organism>
<dbReference type="PANTHER" id="PTHR33495">
    <property type="entry name" value="ANTI-SIGMA FACTOR ANTAGONIST TM_1081-RELATED-RELATED"/>
    <property type="match status" value="1"/>
</dbReference>
<evidence type="ECO:0000259" key="3">
    <source>
        <dbReference type="PROSITE" id="PS50801"/>
    </source>
</evidence>
<dbReference type="InterPro" id="IPR002645">
    <property type="entry name" value="STAS_dom"/>
</dbReference>
<reference evidence="5" key="1">
    <citation type="journal article" date="2019" name="Int. J. Syst. Evol. Microbiol.">
        <title>The Global Catalogue of Microorganisms (GCM) 10K type strain sequencing project: providing services to taxonomists for standard genome sequencing and annotation.</title>
        <authorList>
            <consortium name="The Broad Institute Genomics Platform"/>
            <consortium name="The Broad Institute Genome Sequencing Center for Infectious Disease"/>
            <person name="Wu L."/>
            <person name="Ma J."/>
        </authorList>
    </citation>
    <scope>NUCLEOTIDE SEQUENCE [LARGE SCALE GENOMIC DNA]</scope>
    <source>
        <strain evidence="5">CGMCC 4.7367</strain>
    </source>
</reference>
<gene>
    <name evidence="4" type="ORF">GCM10017774_29710</name>
</gene>
<dbReference type="Gene3D" id="3.30.750.24">
    <property type="entry name" value="STAS domain"/>
    <property type="match status" value="1"/>
</dbReference>
<accession>A0ABQ3MEZ9</accession>
<evidence type="ECO:0000256" key="2">
    <source>
        <dbReference type="RuleBase" id="RU003749"/>
    </source>
</evidence>
<comment type="similarity">
    <text evidence="1 2">Belongs to the anti-sigma-factor antagonist family.</text>
</comment>
<dbReference type="CDD" id="cd07043">
    <property type="entry name" value="STAS_anti-anti-sigma_factors"/>
    <property type="match status" value="1"/>
</dbReference>
<dbReference type="InterPro" id="IPR003658">
    <property type="entry name" value="Anti-sigma_ant"/>
</dbReference>
<dbReference type="SUPFAM" id="SSF52091">
    <property type="entry name" value="SpoIIaa-like"/>
    <property type="match status" value="1"/>
</dbReference>
<keyword evidence="5" id="KW-1185">Reference proteome</keyword>
<comment type="caution">
    <text evidence="4">The sequence shown here is derived from an EMBL/GenBank/DDBJ whole genome shotgun (WGS) entry which is preliminary data.</text>
</comment>